<evidence type="ECO:0000256" key="2">
    <source>
        <dbReference type="ARBA" id="ARBA00022737"/>
    </source>
</evidence>
<dbReference type="Reactome" id="R-CEL-380972">
    <property type="pathway name" value="Energy dependent regulation of mTOR by LKB1-AMPK"/>
</dbReference>
<sequence>MRRLLTNSRNPETTDFRVNETVVSAIPSLTAGPKSVQFSNRVEVVMVDAENEVDNNINTPASEQRRNSTSGRRPSFLSQVRDLIHPRTGSLGASMFRRPEATRRVQVAECNVEAVYDLRDKHAHFYDDDNGFRRPRSNSSDLLILRKTSRPISFNVVGVIDQKTDPYHQYMSVVDVYELCPNNSKVIIIDASTPTTRAFRIMRDHNITTLIVWDTSDARHVKRNILTLTDCLNAIRNETPPADGQVLRASDILSGNQLVSVSISSKILDLCEELHQNRLHRVVVLDDAKEVVNIISVRRVIAAIHKQNRSLHFAQWLSKSIGMSAIGTWENVAVISQNETVYRAMEDMLGFHYSALPVVDSKQNVIGVITKTDICKALPRNFIEPKRWLQETKVSDILHICKSQILISSADSVGQVLDTLLAGDTQSAFAIHNGKAIGVISLTDFLSHILRSPLATTDEEPSQEPAMPPTPESNSSSTENVCSKLKNL</sequence>
<dbReference type="OMA" id="DCYELSP"/>
<evidence type="ECO:0000259" key="7">
    <source>
        <dbReference type="PROSITE" id="PS51371"/>
    </source>
</evidence>
<dbReference type="AGR" id="WB:WBGene00011276"/>
<evidence type="ECO:0000313" key="8">
    <source>
        <dbReference type="EMBL" id="CAD59154.1"/>
    </source>
</evidence>
<dbReference type="PaxDb" id="6239-R53.7b"/>
<dbReference type="PANTHER" id="PTHR13780">
    <property type="entry name" value="AMP-ACTIVATED PROTEIN KINASE, GAMMA REGULATORY SUBUNIT"/>
    <property type="match status" value="1"/>
</dbReference>
<dbReference type="EMBL" id="BX284602">
    <property type="protein sequence ID" value="CAD59154.1"/>
    <property type="molecule type" value="Genomic_DNA"/>
</dbReference>
<comment type="subunit">
    <text evidence="4">AMPK is a heterotrimer of an alpha catalytic subunit (PRKAA1 or PRKAA2), a beta (PRKAB1 or PRKAB2) and a gamma non-catalytic subunits (PRKAG1, PRKAG2 or PRKAG3). Interacts with FNIP1 and FNIP2.</text>
</comment>
<dbReference type="STRING" id="6239.R53.7b.1"/>
<evidence type="ECO:0000313" key="9">
    <source>
        <dbReference type="Proteomes" id="UP000001940"/>
    </source>
</evidence>
<feature type="region of interest" description="Disordered" evidence="6">
    <location>
        <begin position="53"/>
        <end position="76"/>
    </location>
</feature>
<dbReference type="Pfam" id="PF00571">
    <property type="entry name" value="CBS"/>
    <property type="match status" value="3"/>
</dbReference>
<evidence type="ECO:0000256" key="3">
    <source>
        <dbReference type="ARBA" id="ARBA00023122"/>
    </source>
</evidence>
<evidence type="ECO:0000256" key="4">
    <source>
        <dbReference type="ARBA" id="ARBA00025878"/>
    </source>
</evidence>
<dbReference type="Bgee" id="WBGene00011276">
    <property type="expression patterns" value="Expressed in germ line (C elegans) and 4 other cell types or tissues"/>
</dbReference>
<gene>
    <name evidence="8 10" type="primary">aakg-5</name>
    <name evidence="8" type="ORF">CELE_R53.7</name>
    <name evidence="10" type="ORF">R53.7</name>
</gene>
<dbReference type="eggNOG" id="KOG1764">
    <property type="taxonomic scope" value="Eukaryota"/>
</dbReference>
<dbReference type="InterPro" id="IPR046342">
    <property type="entry name" value="CBS_dom_sf"/>
</dbReference>
<keyword evidence="9" id="KW-1185">Reference proteome</keyword>
<evidence type="ECO:0000256" key="1">
    <source>
        <dbReference type="ARBA" id="ARBA00006750"/>
    </source>
</evidence>
<evidence type="ECO:0000256" key="5">
    <source>
        <dbReference type="PROSITE-ProRule" id="PRU00703"/>
    </source>
</evidence>
<dbReference type="Reactome" id="R-CEL-163680">
    <property type="pathway name" value="AMPK inhibits chREBP transcriptional activation activity"/>
</dbReference>
<dbReference type="RefSeq" id="NP_871971.1">
    <property type="nucleotide sequence ID" value="NM_182171.4"/>
</dbReference>
<reference evidence="8 9" key="1">
    <citation type="journal article" date="1998" name="Science">
        <title>Genome sequence of the nematode C. elegans: a platform for investigating biology.</title>
        <authorList>
            <consortium name="The C. elegans sequencing consortium"/>
            <person name="Sulson J.E."/>
            <person name="Waterston R."/>
        </authorList>
    </citation>
    <scope>NUCLEOTIDE SEQUENCE [LARGE SCALE GENOMIC DNA]</scope>
    <source>
        <strain evidence="8 9">Bristol N2</strain>
    </source>
</reference>
<dbReference type="Reactome" id="R-CEL-200425">
    <property type="pathway name" value="Carnitine shuttle"/>
</dbReference>
<comment type="similarity">
    <text evidence="1">Belongs to the 5'-AMP-activated protein kinase gamma subunit family.</text>
</comment>
<dbReference type="AlphaFoldDB" id="Q8I112"/>
<dbReference type="CTD" id="174556"/>
<protein>
    <submittedName>
        <fullName evidence="8">CBS domain-containing protein</fullName>
    </submittedName>
</protein>
<dbReference type="InterPro" id="IPR050511">
    <property type="entry name" value="AMPK_gamma/SDS23_families"/>
</dbReference>
<proteinExistence type="inferred from homology"/>
<dbReference type="InterPro" id="IPR000644">
    <property type="entry name" value="CBS_dom"/>
</dbReference>
<dbReference type="ExpressionAtlas" id="Q8I112">
    <property type="expression patterns" value="baseline and differential"/>
</dbReference>
<feature type="domain" description="CBS" evidence="7">
    <location>
        <begin position="323"/>
        <end position="385"/>
    </location>
</feature>
<organism evidence="8 9">
    <name type="scientific">Caenorhabditis elegans</name>
    <dbReference type="NCBI Taxonomy" id="6239"/>
    <lineage>
        <taxon>Eukaryota</taxon>
        <taxon>Metazoa</taxon>
        <taxon>Ecdysozoa</taxon>
        <taxon>Nematoda</taxon>
        <taxon>Chromadorea</taxon>
        <taxon>Rhabditida</taxon>
        <taxon>Rhabditina</taxon>
        <taxon>Rhabditomorpha</taxon>
        <taxon>Rhabditoidea</taxon>
        <taxon>Rhabditidae</taxon>
        <taxon>Peloderinae</taxon>
        <taxon>Caenorhabditis</taxon>
    </lineage>
</organism>
<dbReference type="Gene3D" id="3.10.580.10">
    <property type="entry name" value="CBS-domain"/>
    <property type="match status" value="2"/>
</dbReference>
<dbReference type="CDD" id="cd02205">
    <property type="entry name" value="CBS_pair_SF"/>
    <property type="match status" value="3"/>
</dbReference>
<keyword evidence="2" id="KW-0677">Repeat</keyword>
<feature type="compositionally biased region" description="Polar residues" evidence="6">
    <location>
        <begin position="54"/>
        <end position="76"/>
    </location>
</feature>
<dbReference type="GeneID" id="174556"/>
<feature type="domain" description="CBS" evidence="7">
    <location>
        <begin position="182"/>
        <end position="241"/>
    </location>
</feature>
<keyword evidence="3 5" id="KW-0129">CBS domain</keyword>
<dbReference type="FunCoup" id="Q8I112">
    <property type="interactions" value="58"/>
</dbReference>
<dbReference type="OrthoDB" id="418595at2759"/>
<dbReference type="UCSC" id="R53.7a.1">
    <property type="organism name" value="c. elegans"/>
</dbReference>
<dbReference type="SMR" id="Q8I112"/>
<dbReference type="Reactome" id="R-CEL-1632852">
    <property type="pathway name" value="Macroautophagy"/>
</dbReference>
<evidence type="ECO:0000256" key="6">
    <source>
        <dbReference type="SAM" id="MobiDB-lite"/>
    </source>
</evidence>
<accession>Q8I112</accession>
<dbReference type="WormBase" id="R53.7b">
    <property type="protein sequence ID" value="CE32921"/>
    <property type="gene ID" value="WBGene00011276"/>
    <property type="gene designation" value="aakg-5"/>
</dbReference>
<evidence type="ECO:0000313" key="10">
    <source>
        <dbReference type="WormBase" id="R53.7b"/>
    </source>
</evidence>
<dbReference type="PROSITE" id="PS51371">
    <property type="entry name" value="CBS"/>
    <property type="match status" value="3"/>
</dbReference>
<name>Q8I112_CAEEL</name>
<dbReference type="InParanoid" id="Q8I112"/>
<dbReference type="PANTHER" id="PTHR13780:SF36">
    <property type="entry name" value="CBS DOMAIN-CONTAINING PROTEIN"/>
    <property type="match status" value="1"/>
</dbReference>
<feature type="domain" description="CBS" evidence="7">
    <location>
        <begin position="252"/>
        <end position="310"/>
    </location>
</feature>
<dbReference type="Proteomes" id="UP000001940">
    <property type="component" value="Chromosome II"/>
</dbReference>
<dbReference type="SUPFAM" id="SSF54631">
    <property type="entry name" value="CBS-domain pair"/>
    <property type="match status" value="2"/>
</dbReference>
<dbReference type="SMART" id="SM00116">
    <property type="entry name" value="CBS"/>
    <property type="match status" value="4"/>
</dbReference>
<dbReference type="PhylomeDB" id="Q8I112"/>
<dbReference type="Reactome" id="R-CEL-5628897">
    <property type="pathway name" value="TP53 Regulates Metabolic Genes"/>
</dbReference>
<feature type="region of interest" description="Disordered" evidence="6">
    <location>
        <begin position="456"/>
        <end position="488"/>
    </location>
</feature>